<accession>A0A9W8KV00</accession>
<dbReference type="OrthoDB" id="5527805at2759"/>
<sequence>MSVPQVKLQHLPKHLVQNIAFKAAQWQKPMLGLLPSTGNPAWKMVPYLGLCQSWRSHCTPLYCHEVAVCLSQSLNEIEVMHYWLAMPKDIAKLMGQQFTRYAHLHVPLGKVLDGTLPRLLAQPPYSTMVFPSVSTVWFKMYQGSNVETEAGHKHIDMFVGQIKKMFPGAHTFSVSSLVVSPEWHMCDEIIGKVMGCASRGLLFHAEHFAATPPHITGLARIVYSEGNADGFLRLIRTNAATLQTLTMELLGPESFTQLVACMAENDECFPALQTLDVSCLEPSEPSEPGPRTHAQGSVFPALRRLEFRHPYAFTGDVLFRGNTVLEHLEMCLDADDARVLAQMGVFRRNRFPRLEFASFDIRGQYPVSTFCELGLRIQHLQIKMSLPSKETLIHSLGTHALSQLKYLSIGAADLTIHEAIALLTRLPGLAQLEVSPKTVDFNTHRCIQDHTSQEYLSYLMKTHYPLAPMLRHVIFDLAIFSDMEGAAHFAAQLAILCPKLGCLRWHTYSAVFEDNCRMLVGSPVYSKYAGRLELVDWSKGC</sequence>
<evidence type="ECO:0000313" key="2">
    <source>
        <dbReference type="Proteomes" id="UP001151518"/>
    </source>
</evidence>
<evidence type="ECO:0000313" key="1">
    <source>
        <dbReference type="EMBL" id="KAJ2669135.1"/>
    </source>
</evidence>
<organism evidence="1 2">
    <name type="scientific">Coemansia spiralis</name>
    <dbReference type="NCBI Taxonomy" id="417178"/>
    <lineage>
        <taxon>Eukaryota</taxon>
        <taxon>Fungi</taxon>
        <taxon>Fungi incertae sedis</taxon>
        <taxon>Zoopagomycota</taxon>
        <taxon>Kickxellomycotina</taxon>
        <taxon>Kickxellomycetes</taxon>
        <taxon>Kickxellales</taxon>
        <taxon>Kickxellaceae</taxon>
        <taxon>Coemansia</taxon>
    </lineage>
</organism>
<gene>
    <name evidence="1" type="ORF">GGI25_006245</name>
</gene>
<dbReference type="Proteomes" id="UP001151518">
    <property type="component" value="Unassembled WGS sequence"/>
</dbReference>
<reference evidence="1" key="1">
    <citation type="submission" date="2022-07" db="EMBL/GenBank/DDBJ databases">
        <title>Phylogenomic reconstructions and comparative analyses of Kickxellomycotina fungi.</title>
        <authorList>
            <person name="Reynolds N.K."/>
            <person name="Stajich J.E."/>
            <person name="Barry K."/>
            <person name="Grigoriev I.V."/>
            <person name="Crous P."/>
            <person name="Smith M.E."/>
        </authorList>
    </citation>
    <scope>NUCLEOTIDE SEQUENCE</scope>
    <source>
        <strain evidence="1">NRRL 3115</strain>
    </source>
</reference>
<dbReference type="AlphaFoldDB" id="A0A9W8KV00"/>
<comment type="caution">
    <text evidence="1">The sequence shown here is derived from an EMBL/GenBank/DDBJ whole genome shotgun (WGS) entry which is preliminary data.</text>
</comment>
<protein>
    <submittedName>
        <fullName evidence="1">Uncharacterized protein</fullName>
    </submittedName>
</protein>
<dbReference type="EMBL" id="JANBTW010000161">
    <property type="protein sequence ID" value="KAJ2669135.1"/>
    <property type="molecule type" value="Genomic_DNA"/>
</dbReference>
<name>A0A9W8KV00_9FUNG</name>
<proteinExistence type="predicted"/>